<dbReference type="GO" id="GO:0005829">
    <property type="term" value="C:cytosol"/>
    <property type="evidence" value="ECO:0007669"/>
    <property type="project" value="EnsemblFungi"/>
</dbReference>
<evidence type="ECO:0000259" key="1">
    <source>
        <dbReference type="Pfam" id="PF03358"/>
    </source>
</evidence>
<dbReference type="SUPFAM" id="SSF52218">
    <property type="entry name" value="Flavoproteins"/>
    <property type="match status" value="1"/>
</dbReference>
<keyword evidence="3" id="KW-1185">Reference proteome</keyword>
<dbReference type="Pfam" id="PF03358">
    <property type="entry name" value="FMN_red"/>
    <property type="match status" value="1"/>
</dbReference>
<name>G8ZUF6_TORDE</name>
<dbReference type="STRING" id="1076872.G8ZUF6"/>
<dbReference type="HOGENOM" id="CLU_055322_2_0_1"/>
<dbReference type="EMBL" id="HE616745">
    <property type="protein sequence ID" value="CCE92250.1"/>
    <property type="molecule type" value="Genomic_DNA"/>
</dbReference>
<dbReference type="PANTHER" id="PTHR30543">
    <property type="entry name" value="CHROMATE REDUCTASE"/>
    <property type="match status" value="1"/>
</dbReference>
<dbReference type="FunCoup" id="G8ZUF6">
    <property type="interactions" value="38"/>
</dbReference>
<evidence type="ECO:0000313" key="3">
    <source>
        <dbReference type="Proteomes" id="UP000005627"/>
    </source>
</evidence>
<dbReference type="Proteomes" id="UP000005627">
    <property type="component" value="Chromosome 4"/>
</dbReference>
<evidence type="ECO:0000313" key="2">
    <source>
        <dbReference type="EMBL" id="CCE92250.1"/>
    </source>
</evidence>
<dbReference type="OrthoDB" id="68575at2759"/>
<dbReference type="GeneID" id="11503617"/>
<organism evidence="2 3">
    <name type="scientific">Torulaspora delbrueckii</name>
    <name type="common">Yeast</name>
    <name type="synonym">Candida colliculosa</name>
    <dbReference type="NCBI Taxonomy" id="4950"/>
    <lineage>
        <taxon>Eukaryota</taxon>
        <taxon>Fungi</taxon>
        <taxon>Dikarya</taxon>
        <taxon>Ascomycota</taxon>
        <taxon>Saccharomycotina</taxon>
        <taxon>Saccharomycetes</taxon>
        <taxon>Saccharomycetales</taxon>
        <taxon>Saccharomycetaceae</taxon>
        <taxon>Torulaspora</taxon>
    </lineage>
</organism>
<dbReference type="GO" id="GO:0006915">
    <property type="term" value="P:apoptotic process"/>
    <property type="evidence" value="ECO:0007669"/>
    <property type="project" value="EnsemblFungi"/>
</dbReference>
<sequence length="193" mass="22116">MSPPRIGVLLGSTRSARLNPEIAEYIVGTINNEQWKYSFEISVIDLQAWNLPMFDEPKIPATIKRSEDYTHEITRRWSKEISSYESFIIIAPQYNWGYPACLKNAIDYLYNEWAGKPVMIVTYGGHGGHKCYAQLKQVLDGLNMKVAEKGVLVSYPTKNQIIHGVSDDFLFEKLPNLHEQIIEAFAEFLPMML</sequence>
<reference evidence="2 3" key="1">
    <citation type="journal article" date="2011" name="Proc. Natl. Acad. Sci. U.S.A.">
        <title>Evolutionary erosion of yeast sex chromosomes by mating-type switching accidents.</title>
        <authorList>
            <person name="Gordon J.L."/>
            <person name="Armisen D."/>
            <person name="Proux-Wera E."/>
            <person name="Oheigeartaigh S.S."/>
            <person name="Byrne K.P."/>
            <person name="Wolfe K.H."/>
        </authorList>
    </citation>
    <scope>NUCLEOTIDE SEQUENCE [LARGE SCALE GENOMIC DNA]</scope>
    <source>
        <strain evidence="3">ATCC 10662 / CBS 1146 / NBRC 0425 / NCYC 2629 / NRRL Y-866</strain>
    </source>
</reference>
<accession>G8ZUF6</accession>
<dbReference type="PANTHER" id="PTHR30543:SF21">
    <property type="entry name" value="NAD(P)H-DEPENDENT FMN REDUCTASE LOT6"/>
    <property type="match status" value="1"/>
</dbReference>
<proteinExistence type="predicted"/>
<dbReference type="GO" id="GO:0010181">
    <property type="term" value="F:FMN binding"/>
    <property type="evidence" value="ECO:0007669"/>
    <property type="project" value="TreeGrafter"/>
</dbReference>
<dbReference type="InterPro" id="IPR029039">
    <property type="entry name" value="Flavoprotein-like_sf"/>
</dbReference>
<dbReference type="KEGG" id="tdl:TDEL_0D06660"/>
<dbReference type="RefSeq" id="XP_003681461.1">
    <property type="nucleotide sequence ID" value="XM_003681413.1"/>
</dbReference>
<feature type="domain" description="NADPH-dependent FMN reductase-like" evidence="1">
    <location>
        <begin position="4"/>
        <end position="152"/>
    </location>
</feature>
<dbReference type="AlphaFoldDB" id="G8ZUF6"/>
<dbReference type="InParanoid" id="G8ZUF6"/>
<gene>
    <name evidence="2" type="primary">TDEL0D06660</name>
    <name evidence="2" type="ORF">TDEL_0D06660</name>
</gene>
<dbReference type="eggNOG" id="KOG4530">
    <property type="taxonomic scope" value="Eukaryota"/>
</dbReference>
<dbReference type="GO" id="GO:0034599">
    <property type="term" value="P:cellular response to oxidative stress"/>
    <property type="evidence" value="ECO:0007669"/>
    <property type="project" value="EnsemblFungi"/>
</dbReference>
<dbReference type="GO" id="GO:0005634">
    <property type="term" value="C:nucleus"/>
    <property type="evidence" value="ECO:0007669"/>
    <property type="project" value="EnsemblFungi"/>
</dbReference>
<dbReference type="Gene3D" id="3.40.50.360">
    <property type="match status" value="1"/>
</dbReference>
<dbReference type="InterPro" id="IPR050712">
    <property type="entry name" value="NAD(P)H-dep_reductase"/>
</dbReference>
<dbReference type="GO" id="GO:0003955">
    <property type="term" value="F:NAD(P)H dehydrogenase (quinone) activity"/>
    <property type="evidence" value="ECO:0007669"/>
    <property type="project" value="EnsemblFungi"/>
</dbReference>
<protein>
    <recommendedName>
        <fullName evidence="1">NADPH-dependent FMN reductase-like domain-containing protein</fullName>
    </recommendedName>
</protein>
<dbReference type="InterPro" id="IPR005025">
    <property type="entry name" value="FMN_Rdtase-like_dom"/>
</dbReference>